<comment type="pathway">
    <text evidence="4">Purine metabolism; GMP biosynthesis via salvage pathway; GMP from guanine: step 1/1.</text>
</comment>
<evidence type="ECO:0000313" key="18">
    <source>
        <dbReference type="EMBL" id="MDL5057470.1"/>
    </source>
</evidence>
<dbReference type="EC" id="2.4.2.8" evidence="15"/>
<keyword evidence="8 15" id="KW-0808">Transferase</keyword>
<keyword evidence="12 15" id="KW-0460">Magnesium</keyword>
<dbReference type="InterPro" id="IPR005904">
    <property type="entry name" value="Hxn_phspho_trans"/>
</dbReference>
<keyword evidence="19" id="KW-1185">Reference proteome</keyword>
<comment type="similarity">
    <text evidence="5 15">Belongs to the purine/pyrimidine phosphoribosyltransferase family.</text>
</comment>
<accession>A0ABT7M272</accession>
<evidence type="ECO:0000256" key="16">
    <source>
        <dbReference type="SAM" id="MobiDB-lite"/>
    </source>
</evidence>
<evidence type="ECO:0000256" key="9">
    <source>
        <dbReference type="ARBA" id="ARBA00022723"/>
    </source>
</evidence>
<dbReference type="Proteomes" id="UP001230986">
    <property type="component" value="Unassembled WGS sequence"/>
</dbReference>
<comment type="catalytic activity">
    <reaction evidence="14">
        <text>IMP + diphosphate = hypoxanthine + 5-phospho-alpha-D-ribose 1-diphosphate</text>
        <dbReference type="Rhea" id="RHEA:17973"/>
        <dbReference type="ChEBI" id="CHEBI:17368"/>
        <dbReference type="ChEBI" id="CHEBI:33019"/>
        <dbReference type="ChEBI" id="CHEBI:58017"/>
        <dbReference type="ChEBI" id="CHEBI:58053"/>
        <dbReference type="EC" id="2.4.2.8"/>
    </reaction>
    <physiologicalReaction direction="right-to-left" evidence="14">
        <dbReference type="Rhea" id="RHEA:17975"/>
    </physiologicalReaction>
</comment>
<dbReference type="Pfam" id="PF00156">
    <property type="entry name" value="Pribosyltran"/>
    <property type="match status" value="1"/>
</dbReference>
<comment type="subcellular location">
    <subcellularLocation>
        <location evidence="2 15">Cytoplasm</location>
    </subcellularLocation>
</comment>
<comment type="catalytic activity">
    <reaction evidence="13">
        <text>GMP + diphosphate = guanine + 5-phospho-alpha-D-ribose 1-diphosphate</text>
        <dbReference type="Rhea" id="RHEA:25424"/>
        <dbReference type="ChEBI" id="CHEBI:16235"/>
        <dbReference type="ChEBI" id="CHEBI:33019"/>
        <dbReference type="ChEBI" id="CHEBI:58017"/>
        <dbReference type="ChEBI" id="CHEBI:58115"/>
        <dbReference type="EC" id="2.4.2.8"/>
    </reaction>
    <physiologicalReaction direction="right-to-left" evidence="13">
        <dbReference type="Rhea" id="RHEA:25426"/>
    </physiologicalReaction>
</comment>
<dbReference type="NCBIfam" id="TIGR01203">
    <property type="entry name" value="HGPRTase"/>
    <property type="match status" value="1"/>
</dbReference>
<keyword evidence="11 15" id="KW-0547">Nucleotide-binding</keyword>
<dbReference type="GO" id="GO:0016757">
    <property type="term" value="F:glycosyltransferase activity"/>
    <property type="evidence" value="ECO:0007669"/>
    <property type="project" value="UniProtKB-KW"/>
</dbReference>
<keyword evidence="10 15" id="KW-0660">Purine salvage</keyword>
<reference evidence="18 19" key="1">
    <citation type="submission" date="2023-06" db="EMBL/GenBank/DDBJ databases">
        <title>Whole genome sequence of Oscillatoria calcuttensis NRMC-F 0142.</title>
        <authorList>
            <person name="Shakena Fathima T."/>
            <person name="Muralitharan G."/>
            <person name="Thajuddin N."/>
        </authorList>
    </citation>
    <scope>NUCLEOTIDE SEQUENCE [LARGE SCALE GENOMIC DNA]</scope>
    <source>
        <strain evidence="18 19">NRMC-F 0142</strain>
    </source>
</reference>
<comment type="cofactor">
    <cofactor evidence="1 15">
        <name>Mg(2+)</name>
        <dbReference type="ChEBI" id="CHEBI:18420"/>
    </cofactor>
</comment>
<dbReference type="InterPro" id="IPR029057">
    <property type="entry name" value="PRTase-like"/>
</dbReference>
<dbReference type="InterPro" id="IPR050408">
    <property type="entry name" value="HGPRT"/>
</dbReference>
<evidence type="ECO:0000256" key="4">
    <source>
        <dbReference type="ARBA" id="ARBA00004676"/>
    </source>
</evidence>
<organism evidence="18 19">
    <name type="scientific">Geitlerinema calcuttense NRMC-F 0142</name>
    <dbReference type="NCBI Taxonomy" id="2922238"/>
    <lineage>
        <taxon>Bacteria</taxon>
        <taxon>Bacillati</taxon>
        <taxon>Cyanobacteriota</taxon>
        <taxon>Cyanophyceae</taxon>
        <taxon>Geitlerinematales</taxon>
        <taxon>Geitlerinemataceae</taxon>
        <taxon>Geitlerinema</taxon>
    </lineage>
</organism>
<evidence type="ECO:0000256" key="10">
    <source>
        <dbReference type="ARBA" id="ARBA00022726"/>
    </source>
</evidence>
<evidence type="ECO:0000256" key="6">
    <source>
        <dbReference type="ARBA" id="ARBA00022490"/>
    </source>
</evidence>
<evidence type="ECO:0000256" key="13">
    <source>
        <dbReference type="ARBA" id="ARBA00048811"/>
    </source>
</evidence>
<evidence type="ECO:0000256" key="14">
    <source>
        <dbReference type="ARBA" id="ARBA00049402"/>
    </source>
</evidence>
<comment type="caution">
    <text evidence="18">The sequence shown here is derived from an EMBL/GenBank/DDBJ whole genome shotgun (WGS) entry which is preliminary data.</text>
</comment>
<evidence type="ECO:0000256" key="11">
    <source>
        <dbReference type="ARBA" id="ARBA00022741"/>
    </source>
</evidence>
<evidence type="ECO:0000256" key="5">
    <source>
        <dbReference type="ARBA" id="ARBA00008391"/>
    </source>
</evidence>
<feature type="compositionally biased region" description="Polar residues" evidence="16">
    <location>
        <begin position="165"/>
        <end position="183"/>
    </location>
</feature>
<dbReference type="PANTHER" id="PTHR43340">
    <property type="entry name" value="HYPOXANTHINE-GUANINE PHOSPHORIBOSYLTRANSFERASE"/>
    <property type="match status" value="1"/>
</dbReference>
<dbReference type="EMBL" id="JASVEJ010000031">
    <property type="protein sequence ID" value="MDL5057470.1"/>
    <property type="molecule type" value="Genomic_DNA"/>
</dbReference>
<keyword evidence="9 15" id="KW-0479">Metal-binding</keyword>
<evidence type="ECO:0000256" key="3">
    <source>
        <dbReference type="ARBA" id="ARBA00004669"/>
    </source>
</evidence>
<dbReference type="CDD" id="cd06223">
    <property type="entry name" value="PRTases_typeI"/>
    <property type="match status" value="1"/>
</dbReference>
<evidence type="ECO:0000256" key="2">
    <source>
        <dbReference type="ARBA" id="ARBA00004496"/>
    </source>
</evidence>
<evidence type="ECO:0000256" key="15">
    <source>
        <dbReference type="RuleBase" id="RU364099"/>
    </source>
</evidence>
<evidence type="ECO:0000256" key="8">
    <source>
        <dbReference type="ARBA" id="ARBA00022679"/>
    </source>
</evidence>
<dbReference type="Gene3D" id="3.40.50.2020">
    <property type="match status" value="1"/>
</dbReference>
<comment type="pathway">
    <text evidence="3 15">Purine metabolism; IMP biosynthesis via salvage pathway; IMP from hypoxanthine: step 1/1.</text>
</comment>
<name>A0ABT7M272_9CYAN</name>
<sequence length="211" mass="23573">MLEDIDQILFPEKDILAAVSSMGEAIEKEYKGQKLTVVSILNGSVMFFTDLIRRIHMPLRIECIYAQSYQGGLKSSGEVTIFANDSFDVRGADILIIDDILDTGLTLSKVREELSIRGAREIKTAVLLRKNVERVRHVEADFVGFDIPDRFIVGYGLDYKDSIATSPSSRHSRIQQSKNTPESNCDRGKVSLFAPFTFVFHSPPPISCVKA</sequence>
<protein>
    <recommendedName>
        <fullName evidence="15">Hypoxanthine phosphoribosyltransferase</fullName>
        <ecNumber evidence="15">2.4.2.8</ecNumber>
    </recommendedName>
</protein>
<dbReference type="InterPro" id="IPR000836">
    <property type="entry name" value="PRTase_dom"/>
</dbReference>
<feature type="region of interest" description="Disordered" evidence="16">
    <location>
        <begin position="165"/>
        <end position="186"/>
    </location>
</feature>
<dbReference type="RefSeq" id="WP_285964264.1">
    <property type="nucleotide sequence ID" value="NZ_JASVEJ010000031.1"/>
</dbReference>
<keyword evidence="7 15" id="KW-0328">Glycosyltransferase</keyword>
<evidence type="ECO:0000256" key="1">
    <source>
        <dbReference type="ARBA" id="ARBA00001946"/>
    </source>
</evidence>
<dbReference type="PANTHER" id="PTHR43340:SF1">
    <property type="entry name" value="HYPOXANTHINE PHOSPHORIBOSYLTRANSFERASE"/>
    <property type="match status" value="1"/>
</dbReference>
<dbReference type="SUPFAM" id="SSF53271">
    <property type="entry name" value="PRTase-like"/>
    <property type="match status" value="1"/>
</dbReference>
<evidence type="ECO:0000256" key="12">
    <source>
        <dbReference type="ARBA" id="ARBA00022842"/>
    </source>
</evidence>
<proteinExistence type="inferred from homology"/>
<feature type="domain" description="Phosphoribosyltransferase" evidence="17">
    <location>
        <begin position="15"/>
        <end position="160"/>
    </location>
</feature>
<evidence type="ECO:0000256" key="7">
    <source>
        <dbReference type="ARBA" id="ARBA00022676"/>
    </source>
</evidence>
<evidence type="ECO:0000259" key="17">
    <source>
        <dbReference type="Pfam" id="PF00156"/>
    </source>
</evidence>
<gene>
    <name evidence="18" type="primary">hpt</name>
    <name evidence="18" type="ORF">QQ055_08365</name>
</gene>
<keyword evidence="6 15" id="KW-0963">Cytoplasm</keyword>
<evidence type="ECO:0000313" key="19">
    <source>
        <dbReference type="Proteomes" id="UP001230986"/>
    </source>
</evidence>